<dbReference type="EMBL" id="CM018034">
    <property type="protein sequence ID" value="KAA8543566.1"/>
    <property type="molecule type" value="Genomic_DNA"/>
</dbReference>
<accession>A0A5J5BLS2</accession>
<evidence type="ECO:0000256" key="1">
    <source>
        <dbReference type="SAM" id="SignalP"/>
    </source>
</evidence>
<evidence type="ECO:0008006" key="4">
    <source>
        <dbReference type="Google" id="ProtNLM"/>
    </source>
</evidence>
<gene>
    <name evidence="2" type="ORF">F0562_021688</name>
</gene>
<name>A0A5J5BLS2_9ASTE</name>
<dbReference type="Proteomes" id="UP000325577">
    <property type="component" value="Linkage Group LG11"/>
</dbReference>
<protein>
    <recommendedName>
        <fullName evidence="4">Bifunctional inhibitor/plant lipid transfer protein/seed storage helical domain-containing protein</fullName>
    </recommendedName>
</protein>
<evidence type="ECO:0000313" key="3">
    <source>
        <dbReference type="Proteomes" id="UP000325577"/>
    </source>
</evidence>
<dbReference type="AlphaFoldDB" id="A0A5J5BLS2"/>
<sequence>MEMMGRKMVVMVVVLVMVLEGSEAAFSLCDMNEDGLLACKPTHWCCLRLGLILILPWNSLLSATSPLLLLAKVWQKSSLCSTATIHVEDCTISLCSLNK</sequence>
<feature type="chain" id="PRO_5023881614" description="Bifunctional inhibitor/plant lipid transfer protein/seed storage helical domain-containing protein" evidence="1">
    <location>
        <begin position="25"/>
        <end position="99"/>
    </location>
</feature>
<keyword evidence="1" id="KW-0732">Signal</keyword>
<reference evidence="2 3" key="1">
    <citation type="submission" date="2019-09" db="EMBL/GenBank/DDBJ databases">
        <title>A chromosome-level genome assembly of the Chinese tupelo Nyssa sinensis.</title>
        <authorList>
            <person name="Yang X."/>
            <person name="Kang M."/>
            <person name="Yang Y."/>
            <person name="Xiong H."/>
            <person name="Wang M."/>
            <person name="Zhang Z."/>
            <person name="Wang Z."/>
            <person name="Wu H."/>
            <person name="Ma T."/>
            <person name="Liu J."/>
            <person name="Xi Z."/>
        </authorList>
    </citation>
    <scope>NUCLEOTIDE SEQUENCE [LARGE SCALE GENOMIC DNA]</scope>
    <source>
        <strain evidence="2">J267</strain>
        <tissue evidence="2">Leaf</tissue>
    </source>
</reference>
<organism evidence="2 3">
    <name type="scientific">Nyssa sinensis</name>
    <dbReference type="NCBI Taxonomy" id="561372"/>
    <lineage>
        <taxon>Eukaryota</taxon>
        <taxon>Viridiplantae</taxon>
        <taxon>Streptophyta</taxon>
        <taxon>Embryophyta</taxon>
        <taxon>Tracheophyta</taxon>
        <taxon>Spermatophyta</taxon>
        <taxon>Magnoliopsida</taxon>
        <taxon>eudicotyledons</taxon>
        <taxon>Gunneridae</taxon>
        <taxon>Pentapetalae</taxon>
        <taxon>asterids</taxon>
        <taxon>Cornales</taxon>
        <taxon>Nyssaceae</taxon>
        <taxon>Nyssa</taxon>
    </lineage>
</organism>
<evidence type="ECO:0000313" key="2">
    <source>
        <dbReference type="EMBL" id="KAA8543566.1"/>
    </source>
</evidence>
<proteinExistence type="predicted"/>
<feature type="signal peptide" evidence="1">
    <location>
        <begin position="1"/>
        <end position="24"/>
    </location>
</feature>
<keyword evidence="3" id="KW-1185">Reference proteome</keyword>